<dbReference type="CDD" id="cd00085">
    <property type="entry name" value="HNHc"/>
    <property type="match status" value="1"/>
</dbReference>
<reference evidence="4 5" key="1">
    <citation type="submission" date="2016-10" db="EMBL/GenBank/DDBJ databases">
        <authorList>
            <person name="de Groot N.N."/>
        </authorList>
    </citation>
    <scope>NUCLEOTIDE SEQUENCE [LARGE SCALE GENOMIC DNA]</scope>
    <source>
        <strain evidence="4 5">DSM 44892</strain>
    </source>
</reference>
<protein>
    <submittedName>
        <fullName evidence="4">HNH endonuclease</fullName>
    </submittedName>
</protein>
<evidence type="ECO:0000313" key="4">
    <source>
        <dbReference type="EMBL" id="SDH31000.1"/>
    </source>
</evidence>
<dbReference type="Gene3D" id="1.10.30.50">
    <property type="match status" value="1"/>
</dbReference>
<keyword evidence="4" id="KW-0378">Hydrolase</keyword>
<feature type="region of interest" description="Disordered" evidence="2">
    <location>
        <begin position="431"/>
        <end position="489"/>
    </location>
</feature>
<feature type="region of interest" description="Disordered" evidence="2">
    <location>
        <begin position="256"/>
        <end position="306"/>
    </location>
</feature>
<dbReference type="RefSeq" id="WP_074700600.1">
    <property type="nucleotide sequence ID" value="NZ_CP048813.1"/>
</dbReference>
<dbReference type="GO" id="GO:0003676">
    <property type="term" value="F:nucleic acid binding"/>
    <property type="evidence" value="ECO:0007669"/>
    <property type="project" value="InterPro"/>
</dbReference>
<organism evidence="4 5">
    <name type="scientific">Rhodococcus triatomae</name>
    <dbReference type="NCBI Taxonomy" id="300028"/>
    <lineage>
        <taxon>Bacteria</taxon>
        <taxon>Bacillati</taxon>
        <taxon>Actinomycetota</taxon>
        <taxon>Actinomycetes</taxon>
        <taxon>Mycobacteriales</taxon>
        <taxon>Nocardiaceae</taxon>
        <taxon>Rhodococcus</taxon>
    </lineage>
</organism>
<dbReference type="InterPro" id="IPR003870">
    <property type="entry name" value="DUF222"/>
</dbReference>
<feature type="compositionally biased region" description="Acidic residues" evidence="2">
    <location>
        <begin position="294"/>
        <end position="306"/>
    </location>
</feature>
<keyword evidence="5" id="KW-1185">Reference proteome</keyword>
<dbReference type="SMART" id="SM00507">
    <property type="entry name" value="HNHc"/>
    <property type="match status" value="1"/>
</dbReference>
<dbReference type="Proteomes" id="UP000183263">
    <property type="component" value="Unassembled WGS sequence"/>
</dbReference>
<evidence type="ECO:0000313" key="5">
    <source>
        <dbReference type="Proteomes" id="UP000183263"/>
    </source>
</evidence>
<dbReference type="InterPro" id="IPR003615">
    <property type="entry name" value="HNH_nuc"/>
</dbReference>
<dbReference type="OrthoDB" id="3513062at2"/>
<accession>A0A1G8BEI9</accession>
<proteinExistence type="inferred from homology"/>
<keyword evidence="4" id="KW-0255">Endonuclease</keyword>
<feature type="region of interest" description="Disordered" evidence="2">
    <location>
        <begin position="197"/>
        <end position="217"/>
    </location>
</feature>
<name>A0A1G8BEI9_9NOCA</name>
<comment type="similarity">
    <text evidence="1">Belongs to the Rv1128c/1148c/1588c/1702c/1945/3466 family.</text>
</comment>
<dbReference type="Pfam" id="PF02720">
    <property type="entry name" value="DUF222"/>
    <property type="match status" value="1"/>
</dbReference>
<dbReference type="EMBL" id="FNDN01000001">
    <property type="protein sequence ID" value="SDH31000.1"/>
    <property type="molecule type" value="Genomic_DNA"/>
</dbReference>
<dbReference type="GO" id="GO:0004519">
    <property type="term" value="F:endonuclease activity"/>
    <property type="evidence" value="ECO:0007669"/>
    <property type="project" value="UniProtKB-KW"/>
</dbReference>
<feature type="domain" description="HNH nuclease" evidence="3">
    <location>
        <begin position="361"/>
        <end position="413"/>
    </location>
</feature>
<evidence type="ECO:0000259" key="3">
    <source>
        <dbReference type="SMART" id="SM00507"/>
    </source>
</evidence>
<gene>
    <name evidence="4" type="ORF">SAMN05444695_101831</name>
</gene>
<dbReference type="GO" id="GO:0008270">
    <property type="term" value="F:zinc ion binding"/>
    <property type="evidence" value="ECO:0007669"/>
    <property type="project" value="InterPro"/>
</dbReference>
<evidence type="ECO:0000256" key="1">
    <source>
        <dbReference type="ARBA" id="ARBA00023450"/>
    </source>
</evidence>
<dbReference type="InterPro" id="IPR002711">
    <property type="entry name" value="HNH"/>
</dbReference>
<sequence>MGYQGDRFRERTSRELLCDAVALSAKIAAFEAQRVAVVAEVERRCTRVDHGYASTKGWLSSVTVVSPGAAGRIVELGAGLAEHPAVAEAFDEGRIAFEHALLIVRFCTKPPKGMPAEALPGCVAALLAAADGPLARTDGVRTAIAKLEAIFESDDQPTSEDTDRNELYVSKTLNGRVAIRGDVDAVTGEMLLTALSKYSAPQPASEGTPDARAPRQRRADGLTQLLSMLLAFGELGVEGGERPHLSVHVHARDLGQDRREEYARRHAGAGATANTRPPQDPHHPDSANGSDSTDSSDDTDDTDDLTDLADRRGIAWSPWMGPLTINTARLLGCDANVTAIILDEHGAPLSVGRTHRTVTRAQRKALAARDGGCAFPGCGATAAWCEGHHITHWADGGPTDLDKLVLLCGTHHRLLHTTDWEVTIGKTRHPVFTPPTSVDPAREPVPSRQRVGTCTRTRVADRHPPRRSTVRRSNVSGEKDSADDAAPVH</sequence>
<keyword evidence="4" id="KW-0540">Nuclease</keyword>
<dbReference type="Pfam" id="PF01844">
    <property type="entry name" value="HNH"/>
    <property type="match status" value="1"/>
</dbReference>
<evidence type="ECO:0000256" key="2">
    <source>
        <dbReference type="SAM" id="MobiDB-lite"/>
    </source>
</evidence>
<dbReference type="AlphaFoldDB" id="A0A1G8BEI9"/>